<dbReference type="InterPro" id="IPR001810">
    <property type="entry name" value="F-box_dom"/>
</dbReference>
<dbReference type="Proteomes" id="UP000307440">
    <property type="component" value="Unassembled WGS sequence"/>
</dbReference>
<accession>A0A5C3KPJ3</accession>
<sequence length="793" mass="89046">MASQAPLRNRTGRAHSESHILELEALHRVGAVQTRLRSRIGRMIELELLIRGLKSKRNQLSVTHQLPPELLSRIFVFYKQYLQTPSLGAPKWYQISHVSQYWRDVALDGTQMWSKIQSSPWTRRMLELSKRAPLDVSVWGQNYSSSTEDGILLLRCLEAYASRFNTLLINNISGDIEEWVFRLTTAAPLLIALDIVKTSSNVGVLLPAGIFAGSTPQLRKLQLNGCIPNWSSSVFSKGSRLTFLKVLYTFESAPGSQPPSLNFILQALENMPQLLYLELSMKLAGTSSTNRPPIRLPALQTLKLTGEINDGSAILSRLQLPTFVNVMLYMSLKSISKFQSAATNLGGSCVSSWLSNPLSNPNNTESHCIQSLRVQARKQVMTPQTFKFQAWLSHVSLPPSGSRESHPSTDLSIELTHIGDIGGFESFRECFVSTLPLEQLKCLDMHYNFGSILRLNPFASFPIEKLYIHGPASLHCLSRYLSSDPALSSASHARHPSSTGSPSVTHFRALRTLCVVDMGIEVFASVSPNYYTDFADVLKLRRSLGYDLKTIKLIDRRFLPESMVDNWRNLEAAEEVYWDGVVRELGPDEPYTWDWFEEGIWLIAGEKVEELKPETMWHTSASCPSLFKNETNLRQIGIELHPQRPRTSNAAKNASSACDHESGVFGVYSATQSNLRAGKHEAHPIYIPPENPVLDEDRNLTGTIIVIAISHLFLLQQPELIRPHILGLKGTVTPITPLKLRKVLRSTNTRRHESYDIAKDDHFTRTVTSKSVQPEKHKDCLPSGHLGEHYIRV</sequence>
<dbReference type="Pfam" id="PF12937">
    <property type="entry name" value="F-box-like"/>
    <property type="match status" value="1"/>
</dbReference>
<gene>
    <name evidence="2" type="ORF">FA15DRAFT_748685</name>
</gene>
<dbReference type="OrthoDB" id="2884925at2759"/>
<dbReference type="Gene3D" id="1.20.1280.50">
    <property type="match status" value="1"/>
</dbReference>
<dbReference type="STRING" id="230819.A0A5C3KPJ3"/>
<reference evidence="2 3" key="1">
    <citation type="journal article" date="2019" name="Nat. Ecol. Evol.">
        <title>Megaphylogeny resolves global patterns of mushroom evolution.</title>
        <authorList>
            <person name="Varga T."/>
            <person name="Krizsan K."/>
            <person name="Foldi C."/>
            <person name="Dima B."/>
            <person name="Sanchez-Garcia M."/>
            <person name="Sanchez-Ramirez S."/>
            <person name="Szollosi G.J."/>
            <person name="Szarkandi J.G."/>
            <person name="Papp V."/>
            <person name="Albert L."/>
            <person name="Andreopoulos W."/>
            <person name="Angelini C."/>
            <person name="Antonin V."/>
            <person name="Barry K.W."/>
            <person name="Bougher N.L."/>
            <person name="Buchanan P."/>
            <person name="Buyck B."/>
            <person name="Bense V."/>
            <person name="Catcheside P."/>
            <person name="Chovatia M."/>
            <person name="Cooper J."/>
            <person name="Damon W."/>
            <person name="Desjardin D."/>
            <person name="Finy P."/>
            <person name="Geml J."/>
            <person name="Haridas S."/>
            <person name="Hughes K."/>
            <person name="Justo A."/>
            <person name="Karasinski D."/>
            <person name="Kautmanova I."/>
            <person name="Kiss B."/>
            <person name="Kocsube S."/>
            <person name="Kotiranta H."/>
            <person name="LaButti K.M."/>
            <person name="Lechner B.E."/>
            <person name="Liimatainen K."/>
            <person name="Lipzen A."/>
            <person name="Lukacs Z."/>
            <person name="Mihaltcheva S."/>
            <person name="Morgado L.N."/>
            <person name="Niskanen T."/>
            <person name="Noordeloos M.E."/>
            <person name="Ohm R.A."/>
            <person name="Ortiz-Santana B."/>
            <person name="Ovrebo C."/>
            <person name="Racz N."/>
            <person name="Riley R."/>
            <person name="Savchenko A."/>
            <person name="Shiryaev A."/>
            <person name="Soop K."/>
            <person name="Spirin V."/>
            <person name="Szebenyi C."/>
            <person name="Tomsovsky M."/>
            <person name="Tulloss R.E."/>
            <person name="Uehling J."/>
            <person name="Grigoriev I.V."/>
            <person name="Vagvolgyi C."/>
            <person name="Papp T."/>
            <person name="Martin F.M."/>
            <person name="Miettinen O."/>
            <person name="Hibbett D.S."/>
            <person name="Nagy L.G."/>
        </authorList>
    </citation>
    <scope>NUCLEOTIDE SEQUENCE [LARGE SCALE GENOMIC DNA]</scope>
    <source>
        <strain evidence="2 3">CBS 121175</strain>
    </source>
</reference>
<dbReference type="AlphaFoldDB" id="A0A5C3KPJ3"/>
<evidence type="ECO:0000259" key="1">
    <source>
        <dbReference type="Pfam" id="PF12937"/>
    </source>
</evidence>
<protein>
    <recommendedName>
        <fullName evidence="1">F-box domain-containing protein</fullName>
    </recommendedName>
</protein>
<evidence type="ECO:0000313" key="3">
    <source>
        <dbReference type="Proteomes" id="UP000307440"/>
    </source>
</evidence>
<keyword evidence="3" id="KW-1185">Reference proteome</keyword>
<dbReference type="EMBL" id="ML210240">
    <property type="protein sequence ID" value="TFK22471.1"/>
    <property type="molecule type" value="Genomic_DNA"/>
</dbReference>
<name>A0A5C3KPJ3_COPMA</name>
<proteinExistence type="predicted"/>
<organism evidence="2 3">
    <name type="scientific">Coprinopsis marcescibilis</name>
    <name type="common">Agaric fungus</name>
    <name type="synonym">Psathyrella marcescibilis</name>
    <dbReference type="NCBI Taxonomy" id="230819"/>
    <lineage>
        <taxon>Eukaryota</taxon>
        <taxon>Fungi</taxon>
        <taxon>Dikarya</taxon>
        <taxon>Basidiomycota</taxon>
        <taxon>Agaricomycotina</taxon>
        <taxon>Agaricomycetes</taxon>
        <taxon>Agaricomycetidae</taxon>
        <taxon>Agaricales</taxon>
        <taxon>Agaricineae</taxon>
        <taxon>Psathyrellaceae</taxon>
        <taxon>Coprinopsis</taxon>
    </lineage>
</organism>
<evidence type="ECO:0000313" key="2">
    <source>
        <dbReference type="EMBL" id="TFK22471.1"/>
    </source>
</evidence>
<feature type="domain" description="F-box" evidence="1">
    <location>
        <begin position="65"/>
        <end position="116"/>
    </location>
</feature>